<proteinExistence type="predicted"/>
<accession>A0A3N4HSP6</accession>
<keyword evidence="2" id="KW-1185">Reference proteome</keyword>
<dbReference type="Proteomes" id="UP000275078">
    <property type="component" value="Unassembled WGS sequence"/>
</dbReference>
<reference evidence="1 2" key="1">
    <citation type="journal article" date="2018" name="Nat. Ecol. Evol.">
        <title>Pezizomycetes genomes reveal the molecular basis of ectomycorrhizal truffle lifestyle.</title>
        <authorList>
            <person name="Murat C."/>
            <person name="Payen T."/>
            <person name="Noel B."/>
            <person name="Kuo A."/>
            <person name="Morin E."/>
            <person name="Chen J."/>
            <person name="Kohler A."/>
            <person name="Krizsan K."/>
            <person name="Balestrini R."/>
            <person name="Da Silva C."/>
            <person name="Montanini B."/>
            <person name="Hainaut M."/>
            <person name="Levati E."/>
            <person name="Barry K.W."/>
            <person name="Belfiori B."/>
            <person name="Cichocki N."/>
            <person name="Clum A."/>
            <person name="Dockter R.B."/>
            <person name="Fauchery L."/>
            <person name="Guy J."/>
            <person name="Iotti M."/>
            <person name="Le Tacon F."/>
            <person name="Lindquist E.A."/>
            <person name="Lipzen A."/>
            <person name="Malagnac F."/>
            <person name="Mello A."/>
            <person name="Molinier V."/>
            <person name="Miyauchi S."/>
            <person name="Poulain J."/>
            <person name="Riccioni C."/>
            <person name="Rubini A."/>
            <person name="Sitrit Y."/>
            <person name="Splivallo R."/>
            <person name="Traeger S."/>
            <person name="Wang M."/>
            <person name="Zifcakova L."/>
            <person name="Wipf D."/>
            <person name="Zambonelli A."/>
            <person name="Paolocci F."/>
            <person name="Nowrousian M."/>
            <person name="Ottonello S."/>
            <person name="Baldrian P."/>
            <person name="Spatafora J.W."/>
            <person name="Henrissat B."/>
            <person name="Nagy L.G."/>
            <person name="Aury J.M."/>
            <person name="Wincker P."/>
            <person name="Grigoriev I.V."/>
            <person name="Bonfante P."/>
            <person name="Martin F.M."/>
        </authorList>
    </citation>
    <scope>NUCLEOTIDE SEQUENCE [LARGE SCALE GENOMIC DNA]</scope>
    <source>
        <strain evidence="1 2">RN42</strain>
    </source>
</reference>
<organism evidence="1 2">
    <name type="scientific">Ascobolus immersus RN42</name>
    <dbReference type="NCBI Taxonomy" id="1160509"/>
    <lineage>
        <taxon>Eukaryota</taxon>
        <taxon>Fungi</taxon>
        <taxon>Dikarya</taxon>
        <taxon>Ascomycota</taxon>
        <taxon>Pezizomycotina</taxon>
        <taxon>Pezizomycetes</taxon>
        <taxon>Pezizales</taxon>
        <taxon>Ascobolaceae</taxon>
        <taxon>Ascobolus</taxon>
    </lineage>
</organism>
<gene>
    <name evidence="1" type="ORF">BJ508DRAFT_381441</name>
</gene>
<protein>
    <submittedName>
        <fullName evidence="1">Uncharacterized protein</fullName>
    </submittedName>
</protein>
<dbReference type="EMBL" id="ML119851">
    <property type="protein sequence ID" value="RPA72694.1"/>
    <property type="molecule type" value="Genomic_DNA"/>
</dbReference>
<name>A0A3N4HSP6_ASCIM</name>
<evidence type="ECO:0000313" key="1">
    <source>
        <dbReference type="EMBL" id="RPA72694.1"/>
    </source>
</evidence>
<evidence type="ECO:0000313" key="2">
    <source>
        <dbReference type="Proteomes" id="UP000275078"/>
    </source>
</evidence>
<dbReference type="AlphaFoldDB" id="A0A3N4HSP6"/>
<sequence>MPLQRDFRSYPATPTLYPALNLRTEHYLRPVFRLRTETGPITLDHLLDPHCNEHFYLDILWEHPPEGWWARVRLNLLHSMEARGAEPTIHRARELFGGKSWKKHEGVCNYTDWPLGPCINAGSPINPGQAMEVDRLIRENLKNAEADRSHILSSSKDEKSKCKAMHSDYPELVRKWFGWQYQHHWHDGRQKRKGERCFELERRMVKCLGIAPPARKFRDLDGWRGDEMWERRPDHHYFIFHSTSKNGRFTGVRI</sequence>